<evidence type="ECO:0000313" key="4">
    <source>
        <dbReference type="Proteomes" id="UP000325516"/>
    </source>
</evidence>
<accession>A0A5J6L3A0</accession>
<dbReference type="InterPro" id="IPR000551">
    <property type="entry name" value="MerR-type_HTH_dom"/>
</dbReference>
<dbReference type="Pfam" id="PF00376">
    <property type="entry name" value="MerR"/>
    <property type="match status" value="1"/>
</dbReference>
<evidence type="ECO:0000259" key="2">
    <source>
        <dbReference type="PROSITE" id="PS50937"/>
    </source>
</evidence>
<dbReference type="InterPro" id="IPR047057">
    <property type="entry name" value="MerR_fam"/>
</dbReference>
<dbReference type="PANTHER" id="PTHR30204:SF93">
    <property type="entry name" value="HTH MERR-TYPE DOMAIN-CONTAINING PROTEIN"/>
    <property type="match status" value="1"/>
</dbReference>
<gene>
    <name evidence="3" type="ORF">F6J85_07940</name>
</gene>
<dbReference type="SMART" id="SM00422">
    <property type="entry name" value="HTH_MERR"/>
    <property type="match status" value="1"/>
</dbReference>
<dbReference type="RefSeq" id="WP_150924536.1">
    <property type="nucleotide sequence ID" value="NZ_CP044232.1"/>
</dbReference>
<proteinExistence type="predicted"/>
<reference evidence="4" key="1">
    <citation type="submission" date="2019-09" db="EMBL/GenBank/DDBJ databases">
        <title>Mumia zhuanghuii sp. nov. isolated from the intestinal contents of plateau pika (Ochotona curzoniae) in the Qinghai-Tibet plateau of China.</title>
        <authorList>
            <person name="Tian Z."/>
        </authorList>
    </citation>
    <scope>NUCLEOTIDE SEQUENCE [LARGE SCALE GENOMIC DNA]</scope>
    <source>
        <strain evidence="4">L-031</strain>
    </source>
</reference>
<dbReference type="EMBL" id="CP044232">
    <property type="protein sequence ID" value="QEW03039.1"/>
    <property type="molecule type" value="Genomic_DNA"/>
</dbReference>
<dbReference type="InterPro" id="IPR009061">
    <property type="entry name" value="DNA-bd_dom_put_sf"/>
</dbReference>
<organism evidence="3 4">
    <name type="scientific">Microbacterium lushaniae</name>
    <dbReference type="NCBI Taxonomy" id="2614639"/>
    <lineage>
        <taxon>Bacteria</taxon>
        <taxon>Bacillati</taxon>
        <taxon>Actinomycetota</taxon>
        <taxon>Actinomycetes</taxon>
        <taxon>Micrococcales</taxon>
        <taxon>Microbacteriaceae</taxon>
        <taxon>Microbacterium</taxon>
    </lineage>
</organism>
<sequence length="248" mass="27178">MHSGELAHLAGVTVRALRHYHQVGVLPEPERRSNGYRSYDVHDLIRVLRIKRLASLGVPLERMPELLDDAASDGGGLLDELDAELAAQIDRLTEQRELIARLRIHDAPPDVPPELAPFLAIFAAAGLSPGLARIDRDQSVLLAHLVGEEGMPSLAKLYQRISATTLVPAVAGIAKRFDQLGPESTQRDIDELVDSFVEAFGPLVDEFSDGSEPYDLTGSATLFDQYTADVLNDQQRRTLAQLEATLDK</sequence>
<dbReference type="SUPFAM" id="SSF46955">
    <property type="entry name" value="Putative DNA-binding domain"/>
    <property type="match status" value="1"/>
</dbReference>
<keyword evidence="4" id="KW-1185">Reference proteome</keyword>
<dbReference type="Gene3D" id="1.10.1660.10">
    <property type="match status" value="1"/>
</dbReference>
<keyword evidence="1" id="KW-0238">DNA-binding</keyword>
<dbReference type="CDD" id="cd00592">
    <property type="entry name" value="HTH_MerR-like"/>
    <property type="match status" value="1"/>
</dbReference>
<dbReference type="KEGG" id="mlz:F6J85_07940"/>
<evidence type="ECO:0000313" key="3">
    <source>
        <dbReference type="EMBL" id="QEW03039.1"/>
    </source>
</evidence>
<dbReference type="GO" id="GO:0003700">
    <property type="term" value="F:DNA-binding transcription factor activity"/>
    <property type="evidence" value="ECO:0007669"/>
    <property type="project" value="InterPro"/>
</dbReference>
<evidence type="ECO:0000256" key="1">
    <source>
        <dbReference type="ARBA" id="ARBA00023125"/>
    </source>
</evidence>
<dbReference type="PANTHER" id="PTHR30204">
    <property type="entry name" value="REDOX-CYCLING DRUG-SENSING TRANSCRIPTIONAL ACTIVATOR SOXR"/>
    <property type="match status" value="1"/>
</dbReference>
<feature type="domain" description="HTH merR-type" evidence="2">
    <location>
        <begin position="1"/>
        <end position="69"/>
    </location>
</feature>
<dbReference type="AlphaFoldDB" id="A0A5J6L3A0"/>
<dbReference type="Proteomes" id="UP000325516">
    <property type="component" value="Chromosome"/>
</dbReference>
<dbReference type="PROSITE" id="PS50937">
    <property type="entry name" value="HTH_MERR_2"/>
    <property type="match status" value="1"/>
</dbReference>
<name>A0A5J6L3A0_9MICO</name>
<protein>
    <submittedName>
        <fullName evidence="3">MerR family transcriptional regulator</fullName>
    </submittedName>
</protein>
<dbReference type="PRINTS" id="PR00040">
    <property type="entry name" value="HTHMERR"/>
</dbReference>
<dbReference type="GO" id="GO:0003677">
    <property type="term" value="F:DNA binding"/>
    <property type="evidence" value="ECO:0007669"/>
    <property type="project" value="UniProtKB-KW"/>
</dbReference>